<reference evidence="1" key="1">
    <citation type="submission" date="2019-12" db="EMBL/GenBank/DDBJ databases">
        <title>An insight into the sialome of adult female Ixodes ricinus ticks feeding for 6 days.</title>
        <authorList>
            <person name="Perner J."/>
            <person name="Ribeiro J.M.C."/>
        </authorList>
    </citation>
    <scope>NUCLEOTIDE SEQUENCE</scope>
    <source>
        <strain evidence="1">Semi-engorged</strain>
        <tissue evidence="1">Salivary glands</tissue>
    </source>
</reference>
<evidence type="ECO:0000313" key="1">
    <source>
        <dbReference type="EMBL" id="MXU87343.1"/>
    </source>
</evidence>
<proteinExistence type="predicted"/>
<dbReference type="AlphaFoldDB" id="A0A6B0UHX3"/>
<accession>A0A6B0UHX3</accession>
<name>A0A6B0UHX3_IXORI</name>
<organism evidence="1">
    <name type="scientific">Ixodes ricinus</name>
    <name type="common">Common tick</name>
    <name type="synonym">Acarus ricinus</name>
    <dbReference type="NCBI Taxonomy" id="34613"/>
    <lineage>
        <taxon>Eukaryota</taxon>
        <taxon>Metazoa</taxon>
        <taxon>Ecdysozoa</taxon>
        <taxon>Arthropoda</taxon>
        <taxon>Chelicerata</taxon>
        <taxon>Arachnida</taxon>
        <taxon>Acari</taxon>
        <taxon>Parasitiformes</taxon>
        <taxon>Ixodida</taxon>
        <taxon>Ixodoidea</taxon>
        <taxon>Ixodidae</taxon>
        <taxon>Ixodinae</taxon>
        <taxon>Ixodes</taxon>
    </lineage>
</organism>
<protein>
    <submittedName>
        <fullName evidence="1">Putative secreted protein</fullName>
    </submittedName>
</protein>
<dbReference type="EMBL" id="GIFC01005260">
    <property type="protein sequence ID" value="MXU87343.1"/>
    <property type="molecule type" value="Transcribed_RNA"/>
</dbReference>
<sequence length="96" mass="10028">MALERRTVFTVCSWLVATRCPAMCRTSECKSVCGSTETTLSGRCATPPTGDCCTPPATAGWSGGIDATPTGTSIWARCTGTRGTSRTWTSLPTTST</sequence>